<dbReference type="HOGENOM" id="CLU_1863046_0_0_5"/>
<dbReference type="GO" id="GO:0003735">
    <property type="term" value="F:structural constituent of ribosome"/>
    <property type="evidence" value="ECO:0007669"/>
    <property type="project" value="InterPro"/>
</dbReference>
<dbReference type="Gene3D" id="3.30.1390.10">
    <property type="match status" value="1"/>
</dbReference>
<dbReference type="eggNOG" id="COG0222">
    <property type="taxonomic scope" value="Bacteria"/>
</dbReference>
<dbReference type="Pfam" id="PF00542">
    <property type="entry name" value="Ribosomal_L12"/>
    <property type="match status" value="1"/>
</dbReference>
<keyword evidence="3" id="KW-0687">Ribonucleoprotein</keyword>
<dbReference type="SUPFAM" id="SSF48300">
    <property type="entry name" value="Ribosomal protein L7/12, oligomerisation (N-terminal) domain"/>
    <property type="match status" value="1"/>
</dbReference>
<gene>
    <name evidence="7" type="ordered locus">NRI_0656</name>
</gene>
<evidence type="ECO:0000259" key="6">
    <source>
        <dbReference type="Pfam" id="PF16320"/>
    </source>
</evidence>
<keyword evidence="2 7" id="KW-0689">Ribosomal protein</keyword>
<feature type="domain" description="Large ribosomal subunit protein bL12 C-terminal" evidence="5">
    <location>
        <begin position="79"/>
        <end position="151"/>
    </location>
</feature>
<dbReference type="GO" id="GO:0005840">
    <property type="term" value="C:ribosome"/>
    <property type="evidence" value="ECO:0007669"/>
    <property type="project" value="UniProtKB-KW"/>
</dbReference>
<dbReference type="EMBL" id="CP001431">
    <property type="protein sequence ID" value="ACT69635.1"/>
    <property type="molecule type" value="Genomic_DNA"/>
</dbReference>
<dbReference type="KEGG" id="nri:NRI_0656"/>
<dbReference type="InterPro" id="IPR000206">
    <property type="entry name" value="Ribosomal_bL12"/>
</dbReference>
<accession>C6V5G5</accession>
<dbReference type="SUPFAM" id="SSF54736">
    <property type="entry name" value="ClpS-like"/>
    <property type="match status" value="1"/>
</dbReference>
<keyword evidence="8" id="KW-1185">Reference proteome</keyword>
<evidence type="ECO:0000256" key="4">
    <source>
        <dbReference type="ARBA" id="ARBA00035412"/>
    </source>
</evidence>
<dbReference type="GO" id="GO:0005737">
    <property type="term" value="C:cytoplasm"/>
    <property type="evidence" value="ECO:0007669"/>
    <property type="project" value="UniProtKB-ARBA"/>
</dbReference>
<proteinExistence type="inferred from homology"/>
<organism evidence="7 8">
    <name type="scientific">Neorickettsia risticii (strain Illinois)</name>
    <dbReference type="NCBI Taxonomy" id="434131"/>
    <lineage>
        <taxon>Bacteria</taxon>
        <taxon>Pseudomonadati</taxon>
        <taxon>Pseudomonadota</taxon>
        <taxon>Alphaproteobacteria</taxon>
        <taxon>Rickettsiales</taxon>
        <taxon>Anaplasmataceae</taxon>
        <taxon>Neorickettsia</taxon>
    </lineage>
</organism>
<dbReference type="GO" id="GO:1990904">
    <property type="term" value="C:ribonucleoprotein complex"/>
    <property type="evidence" value="ECO:0007669"/>
    <property type="project" value="UniProtKB-KW"/>
</dbReference>
<feature type="domain" description="Large ribosomal subunit protein bL12 oligomerization" evidence="6">
    <location>
        <begin position="24"/>
        <end position="65"/>
    </location>
</feature>
<sequence length="153" mass="16456">MLIKKLLSLPVFLEVFVSKVECSEIAQKILSLSLVEAAELAAELKKVLNLPDVAMAPAAVAAAPATSESVEKKGEASKFTLILKGYGEKKTNAIKALKTIFKQELGQDMGLKELKDKVEAVPVDVLSGLTKEKADAYAKILKEAECEPELKGE</sequence>
<evidence type="ECO:0000313" key="7">
    <source>
        <dbReference type="EMBL" id="ACT69635.1"/>
    </source>
</evidence>
<dbReference type="GO" id="GO:0006412">
    <property type="term" value="P:translation"/>
    <property type="evidence" value="ECO:0007669"/>
    <property type="project" value="InterPro"/>
</dbReference>
<evidence type="ECO:0000256" key="3">
    <source>
        <dbReference type="ARBA" id="ARBA00023274"/>
    </source>
</evidence>
<dbReference type="AlphaFoldDB" id="C6V5G5"/>
<name>C6V5G5_NEORI</name>
<dbReference type="Pfam" id="PF16320">
    <property type="entry name" value="Ribosomal_L12_N"/>
    <property type="match status" value="1"/>
</dbReference>
<dbReference type="InterPro" id="IPR014719">
    <property type="entry name" value="Ribosomal_bL12_C/ClpS-like"/>
</dbReference>
<evidence type="ECO:0000256" key="1">
    <source>
        <dbReference type="ARBA" id="ARBA00007197"/>
    </source>
</evidence>
<dbReference type="GO" id="GO:0003729">
    <property type="term" value="F:mRNA binding"/>
    <property type="evidence" value="ECO:0007669"/>
    <property type="project" value="TreeGrafter"/>
</dbReference>
<dbReference type="STRING" id="434131.NRI_0656"/>
<dbReference type="InterPro" id="IPR036235">
    <property type="entry name" value="Ribosomal_bL12_oligo_N_sf"/>
</dbReference>
<dbReference type="PANTHER" id="PTHR45987:SF4">
    <property type="entry name" value="LARGE RIBOSOMAL SUBUNIT PROTEIN BL12M"/>
    <property type="match status" value="1"/>
</dbReference>
<protein>
    <recommendedName>
        <fullName evidence="4">50S ribosomal protein L7/L12</fullName>
    </recommendedName>
</protein>
<reference evidence="7 8" key="1">
    <citation type="journal article" date="2009" name="Nucleic Acids Res.">
        <title>Analysis of complete genome sequence of Neorickettsia risticii: causative agent of Potomac horse fever.</title>
        <authorList>
            <person name="Lin M."/>
            <person name="Zhang C."/>
            <person name="Gibson K."/>
            <person name="Rikihisa Y."/>
        </authorList>
    </citation>
    <scope>NUCLEOTIDE SEQUENCE [LARGE SCALE GENOMIC DNA]</scope>
    <source>
        <strain evidence="7 8">Illinois</strain>
    </source>
</reference>
<evidence type="ECO:0000256" key="2">
    <source>
        <dbReference type="ARBA" id="ARBA00022980"/>
    </source>
</evidence>
<comment type="similarity">
    <text evidence="1">Belongs to the bacterial ribosomal protein bL12 family.</text>
</comment>
<dbReference type="Proteomes" id="UP000001627">
    <property type="component" value="Chromosome"/>
</dbReference>
<evidence type="ECO:0000313" key="8">
    <source>
        <dbReference type="Proteomes" id="UP000001627"/>
    </source>
</evidence>
<evidence type="ECO:0000259" key="5">
    <source>
        <dbReference type="Pfam" id="PF00542"/>
    </source>
</evidence>
<dbReference type="PANTHER" id="PTHR45987">
    <property type="entry name" value="39S RIBOSOMAL PROTEIN L12"/>
    <property type="match status" value="1"/>
</dbReference>
<dbReference type="InterPro" id="IPR013823">
    <property type="entry name" value="Ribosomal_bL12_C"/>
</dbReference>
<dbReference type="InterPro" id="IPR008932">
    <property type="entry name" value="Ribosomal_bL12_oligo"/>
</dbReference>